<dbReference type="InterPro" id="IPR000577">
    <property type="entry name" value="Carb_kinase_FGGY"/>
</dbReference>
<dbReference type="Gene3D" id="3.30.420.40">
    <property type="match status" value="2"/>
</dbReference>
<keyword evidence="6" id="KW-0294">Fucose metabolism</keyword>
<dbReference type="CDD" id="cd07773">
    <property type="entry name" value="ASKHA_NBD_FGGY_FK"/>
    <property type="match status" value="1"/>
</dbReference>
<reference evidence="11 12" key="1">
    <citation type="submission" date="2024-09" db="EMBL/GenBank/DDBJ databases">
        <authorList>
            <person name="Sun Q."/>
            <person name="Mori K."/>
        </authorList>
    </citation>
    <scope>NUCLEOTIDE SEQUENCE [LARGE SCALE GENOMIC DNA]</scope>
    <source>
        <strain evidence="11 12">CCM 7539</strain>
    </source>
</reference>
<keyword evidence="5" id="KW-0067">ATP-binding</keyword>
<dbReference type="SUPFAM" id="SSF53067">
    <property type="entry name" value="Actin-like ATPase domain"/>
    <property type="match status" value="2"/>
</dbReference>
<organism evidence="11 12">
    <name type="scientific">Gallibacterium trehalosifermentans</name>
    <dbReference type="NCBI Taxonomy" id="516935"/>
    <lineage>
        <taxon>Bacteria</taxon>
        <taxon>Pseudomonadati</taxon>
        <taxon>Pseudomonadota</taxon>
        <taxon>Gammaproteobacteria</taxon>
        <taxon>Pasteurellales</taxon>
        <taxon>Pasteurellaceae</taxon>
        <taxon>Gallibacterium</taxon>
    </lineage>
</organism>
<evidence type="ECO:0000256" key="1">
    <source>
        <dbReference type="ARBA" id="ARBA00009156"/>
    </source>
</evidence>
<keyword evidence="7" id="KW-0119">Carbohydrate metabolism</keyword>
<dbReference type="PANTHER" id="PTHR43095">
    <property type="entry name" value="SUGAR KINASE"/>
    <property type="match status" value="1"/>
</dbReference>
<keyword evidence="2 11" id="KW-0808">Transferase</keyword>
<dbReference type="PIRSF" id="PIRSF000538">
    <property type="entry name" value="GlpK"/>
    <property type="match status" value="1"/>
</dbReference>
<evidence type="ECO:0000256" key="2">
    <source>
        <dbReference type="ARBA" id="ARBA00022679"/>
    </source>
</evidence>
<dbReference type="GO" id="GO:0008737">
    <property type="term" value="F:L-fuculokinase activity"/>
    <property type="evidence" value="ECO:0007669"/>
    <property type="project" value="UniProtKB-EC"/>
</dbReference>
<dbReference type="EMBL" id="JBHLWB010000003">
    <property type="protein sequence ID" value="MFC0308855.1"/>
    <property type="molecule type" value="Genomic_DNA"/>
</dbReference>
<dbReference type="PROSITE" id="PS00933">
    <property type="entry name" value="FGGY_KINASES_1"/>
    <property type="match status" value="1"/>
</dbReference>
<feature type="domain" description="Carbohydrate kinase FGGY N-terminal" evidence="9">
    <location>
        <begin position="4"/>
        <end position="248"/>
    </location>
</feature>
<name>A0ABV6GZQ6_9PAST</name>
<evidence type="ECO:0000256" key="6">
    <source>
        <dbReference type="ARBA" id="ARBA00023253"/>
    </source>
</evidence>
<dbReference type="RefSeq" id="WP_382369669.1">
    <property type="nucleotide sequence ID" value="NZ_JBHLWB010000003.1"/>
</dbReference>
<comment type="similarity">
    <text evidence="1">Belongs to the FGGY kinase family.</text>
</comment>
<evidence type="ECO:0000256" key="8">
    <source>
        <dbReference type="NCBIfam" id="TIGR02628"/>
    </source>
</evidence>
<dbReference type="PANTHER" id="PTHR43095:SF5">
    <property type="entry name" value="XYLULOSE KINASE"/>
    <property type="match status" value="1"/>
</dbReference>
<evidence type="ECO:0000256" key="5">
    <source>
        <dbReference type="ARBA" id="ARBA00022840"/>
    </source>
</evidence>
<dbReference type="Pfam" id="PF00370">
    <property type="entry name" value="FGGY_N"/>
    <property type="match status" value="1"/>
</dbReference>
<dbReference type="InterPro" id="IPR018484">
    <property type="entry name" value="FGGY_N"/>
</dbReference>
<evidence type="ECO:0000259" key="9">
    <source>
        <dbReference type="Pfam" id="PF00370"/>
    </source>
</evidence>
<evidence type="ECO:0000256" key="3">
    <source>
        <dbReference type="ARBA" id="ARBA00022741"/>
    </source>
</evidence>
<dbReference type="EC" id="2.7.1.51" evidence="8"/>
<comment type="caution">
    <text evidence="11">The sequence shown here is derived from an EMBL/GenBank/DDBJ whole genome shotgun (WGS) entry which is preliminary data.</text>
</comment>
<dbReference type="InterPro" id="IPR013450">
    <property type="entry name" value="Fuculokinase"/>
</dbReference>
<keyword evidence="12" id="KW-1185">Reference proteome</keyword>
<evidence type="ECO:0000256" key="4">
    <source>
        <dbReference type="ARBA" id="ARBA00022777"/>
    </source>
</evidence>
<dbReference type="NCBIfam" id="TIGR02628">
    <property type="entry name" value="fuculo_kin_coli"/>
    <property type="match status" value="1"/>
</dbReference>
<dbReference type="Proteomes" id="UP001589767">
    <property type="component" value="Unassembled WGS sequence"/>
</dbReference>
<dbReference type="Pfam" id="PF02782">
    <property type="entry name" value="FGGY_C"/>
    <property type="match status" value="1"/>
</dbReference>
<protein>
    <recommendedName>
        <fullName evidence="8">L-fuculokinase</fullName>
        <ecNumber evidence="8">2.7.1.51</ecNumber>
    </recommendedName>
</protein>
<accession>A0ABV6GZQ6</accession>
<dbReference type="InterPro" id="IPR043129">
    <property type="entry name" value="ATPase_NBD"/>
</dbReference>
<keyword evidence="4" id="KW-0418">Kinase</keyword>
<evidence type="ECO:0000313" key="12">
    <source>
        <dbReference type="Proteomes" id="UP001589767"/>
    </source>
</evidence>
<keyword evidence="3" id="KW-0547">Nucleotide-binding</keyword>
<dbReference type="InterPro" id="IPR018483">
    <property type="entry name" value="Carb_kinase_FGGY_CS"/>
</dbReference>
<evidence type="ECO:0000256" key="7">
    <source>
        <dbReference type="ARBA" id="ARBA00023277"/>
    </source>
</evidence>
<dbReference type="InterPro" id="IPR050406">
    <property type="entry name" value="FGGY_Carb_Kinase"/>
</dbReference>
<evidence type="ECO:0000313" key="11">
    <source>
        <dbReference type="EMBL" id="MFC0308855.1"/>
    </source>
</evidence>
<evidence type="ECO:0000259" key="10">
    <source>
        <dbReference type="Pfam" id="PF02782"/>
    </source>
</evidence>
<dbReference type="InterPro" id="IPR018485">
    <property type="entry name" value="FGGY_C"/>
</dbReference>
<feature type="domain" description="Carbohydrate kinase FGGY C-terminal" evidence="10">
    <location>
        <begin position="258"/>
        <end position="442"/>
    </location>
</feature>
<sequence>MATVLILDCGATNVRAIAMDHQGHILASHHQSNQTLVDPQNSHYQLWDFAQIMQKLFHCSKQVIEQLNQQEIIIEAIGVTTFGVDGAPFIGGEQCYPVISWKCPRTIPIMQNLATEFDVQQLYQRNGIGQYSFNTLYKLRWLQQHEPSLYAKIEKFVFISSMLTYHLTGVMTTDRTMAGTSMMTSLQTEQWDPTTLSLLDLTPEQFPPIVQAGEQIGTLLPEIAKELGLLAGIPVISCGHDTQFAILGSGAGLNQPVLSSGTWEILMARTQQAMVEQDYQKQGLTTEFDAVAGVFNPAVQWVGSGILEWIGQLLFSDCYHKPEYYQTMIREAMAVNVETSQALLQGEFTFNDQQFGLGQFSGLSIHTTRGELYRAALVYMAKKLKSGLALLQQVGDFKAEKLICVGGGSKNTFWNQLRANEIGIPIDVVQVAEATALGAAMTVFTGIGVYSDLQVAQHAMQATCKRVMPQS</sequence>
<gene>
    <name evidence="11" type="primary">fucK</name>
    <name evidence="11" type="ORF">ACFFHK_03915</name>
</gene>
<proteinExistence type="inferred from homology"/>